<dbReference type="Proteomes" id="UP000027002">
    <property type="component" value="Chromosome 4"/>
</dbReference>
<gene>
    <name evidence="1" type="ORF">UV8b_05408</name>
</gene>
<proteinExistence type="predicted"/>
<dbReference type="RefSeq" id="XP_042998838.1">
    <property type="nucleotide sequence ID" value="XM_043142905.1"/>
</dbReference>
<dbReference type="GeneID" id="66066185"/>
<dbReference type="EMBL" id="CP072756">
    <property type="protein sequence ID" value="QUC21165.1"/>
    <property type="molecule type" value="Genomic_DNA"/>
</dbReference>
<keyword evidence="2" id="KW-1185">Reference proteome</keyword>
<dbReference type="AlphaFoldDB" id="A0A8E5HTM0"/>
<name>A0A8E5HTM0_USTVR</name>
<organism evidence="1 2">
    <name type="scientific">Ustilaginoidea virens</name>
    <name type="common">Rice false smut fungus</name>
    <name type="synonym">Villosiclava virens</name>
    <dbReference type="NCBI Taxonomy" id="1159556"/>
    <lineage>
        <taxon>Eukaryota</taxon>
        <taxon>Fungi</taxon>
        <taxon>Dikarya</taxon>
        <taxon>Ascomycota</taxon>
        <taxon>Pezizomycotina</taxon>
        <taxon>Sordariomycetes</taxon>
        <taxon>Hypocreomycetidae</taxon>
        <taxon>Hypocreales</taxon>
        <taxon>Clavicipitaceae</taxon>
        <taxon>Ustilaginoidea</taxon>
    </lineage>
</organism>
<evidence type="ECO:0000313" key="2">
    <source>
        <dbReference type="Proteomes" id="UP000027002"/>
    </source>
</evidence>
<reference evidence="1" key="1">
    <citation type="submission" date="2020-03" db="EMBL/GenBank/DDBJ databases">
        <title>A mixture of massive structural variations and highly conserved coding sequences in Ustilaginoidea virens genome.</title>
        <authorList>
            <person name="Zhang K."/>
            <person name="Zhao Z."/>
            <person name="Zhang Z."/>
            <person name="Li Y."/>
            <person name="Hsiang T."/>
            <person name="Sun W."/>
        </authorList>
    </citation>
    <scope>NUCLEOTIDE SEQUENCE</scope>
    <source>
        <strain evidence="1">UV-8b</strain>
    </source>
</reference>
<accession>A0A8E5HTM0</accession>
<protein>
    <submittedName>
        <fullName evidence="1">Uncharacterized protein</fullName>
    </submittedName>
</protein>
<dbReference type="KEGG" id="uvi:66066185"/>
<sequence length="70" mass="8052">MPWWKQFIGLLKHEQEAKQDISKQTSSVGWMVQLHGLTDSRPRFILDGKFLQQQSVLPGPLADGHLIQQK</sequence>
<evidence type="ECO:0000313" key="1">
    <source>
        <dbReference type="EMBL" id="QUC21165.1"/>
    </source>
</evidence>